<accession>A0A9J6P8P2</accession>
<evidence type="ECO:0000313" key="2">
    <source>
        <dbReference type="EMBL" id="MCP1334973.1"/>
    </source>
</evidence>
<feature type="domain" description="AsmA" evidence="1">
    <location>
        <begin position="12"/>
        <end position="119"/>
    </location>
</feature>
<keyword evidence="3" id="KW-1185">Reference proteome</keyword>
<dbReference type="EMBL" id="JAMZFT010000001">
    <property type="protein sequence ID" value="MCP1334973.1"/>
    <property type="molecule type" value="Genomic_DNA"/>
</dbReference>
<dbReference type="Pfam" id="PF05170">
    <property type="entry name" value="AsmA"/>
    <property type="match status" value="1"/>
</dbReference>
<dbReference type="GO" id="GO:0090313">
    <property type="term" value="P:regulation of protein targeting to membrane"/>
    <property type="evidence" value="ECO:0007669"/>
    <property type="project" value="TreeGrafter"/>
</dbReference>
<dbReference type="InterPro" id="IPR052894">
    <property type="entry name" value="AsmA-related"/>
</dbReference>
<dbReference type="PANTHER" id="PTHR30441">
    <property type="entry name" value="DUF748 DOMAIN-CONTAINING PROTEIN"/>
    <property type="match status" value="1"/>
</dbReference>
<gene>
    <name evidence="2" type="ORF">NJQ99_00965</name>
</gene>
<dbReference type="GO" id="GO:0005886">
    <property type="term" value="C:plasma membrane"/>
    <property type="evidence" value="ECO:0007669"/>
    <property type="project" value="TreeGrafter"/>
</dbReference>
<dbReference type="AlphaFoldDB" id="A0A9J6P8P2"/>
<evidence type="ECO:0000259" key="1">
    <source>
        <dbReference type="Pfam" id="PF05170"/>
    </source>
</evidence>
<dbReference type="RefSeq" id="WP_269330933.1">
    <property type="nucleotide sequence ID" value="NZ_JAMZFT010000001.1"/>
</dbReference>
<dbReference type="InterPro" id="IPR007844">
    <property type="entry name" value="AsmA"/>
</dbReference>
<protein>
    <submittedName>
        <fullName evidence="2">AsmA family protein</fullName>
    </submittedName>
</protein>
<proteinExistence type="predicted"/>
<reference evidence="2" key="1">
    <citation type="submission" date="2022-06" db="EMBL/GenBank/DDBJ databases">
        <title>Isolation and Genomics of Futiania mangrovii gen. nov., sp. nov., a Rare and Metabolically-versatile member in the Class Alphaproteobacteria.</title>
        <authorList>
            <person name="Liu L."/>
            <person name="Huang W.-C."/>
            <person name="Pan J."/>
            <person name="Li J."/>
            <person name="Huang Y."/>
            <person name="Du H."/>
            <person name="Liu Y."/>
            <person name="Li M."/>
        </authorList>
    </citation>
    <scope>NUCLEOTIDE SEQUENCE</scope>
    <source>
        <strain evidence="2">FT118</strain>
    </source>
</reference>
<dbReference type="Proteomes" id="UP001055804">
    <property type="component" value="Unassembled WGS sequence"/>
</dbReference>
<evidence type="ECO:0000313" key="3">
    <source>
        <dbReference type="Proteomes" id="UP001055804"/>
    </source>
</evidence>
<name>A0A9J6P8P2_9PROT</name>
<comment type="caution">
    <text evidence="2">The sequence shown here is derived from an EMBL/GenBank/DDBJ whole genome shotgun (WGS) entry which is preliminary data.</text>
</comment>
<dbReference type="PANTHER" id="PTHR30441:SF4">
    <property type="entry name" value="PROTEIN ASMA"/>
    <property type="match status" value="1"/>
</dbReference>
<sequence>MKRRPWGRLALVTGVLLALAAGAAVLAGPRLVDWQAERPRVAFVLSALTGLDIEIGGTLDLSLLPAPRLSASGVRIAGAGGRGAMTVERLDARVRVMPLLIGRLDLSGLRLYRPVLRLGDVAVPERLAPDLLPAALSDVLVEDGRVEFAAMTGGRDAVDIPVGTIETHPETGLARLTGEVRVGGLPGSLTLEATVRGRAREVPVRASLQFADADAAAKFSGALAHDGVRGRISGEAALAAAEGQPVPLAFAATVAPGQGGHVLREMEASVGGQVLRGEARMIGGPAPGLTLALSARRFDARPLGRASKGMARLVSGMDTGVPISLAIEADRVILPRGTVRDMDVRAQIRDGLILLSRGHAVLPGDARLGLSGRIVPDGDRLAFSGDGDLQILRLRETLAWAGIALPDAAGDRLRTFTGRFSLERRPGETRVHAVSGQLDGVPVAGEGHRVRDADGCRMEARLSLTVLPLHAYGLGEWPGTAEAWAAPLRTCPLELDVAAAEVRLGAVSLSGVDARLAVAGTAVRAELAVAALPSGGRLSGTAGAADGRLRTVTGRLETPDLADDLAGTGFAVPDWLGPDVPASLDVALDAEGALSLSGTVAGAALDAVGQMADGRVSALSATLDGLVGGQVRQVLDAADLGALTPLMPDASGRPVSASAAWDAEGRLDLRLSGAGIGLTVAGEGGVGAGQQRLALERADVLAQAEDGTWQLGGVLTRGDGAMRLGQARLVFGASEVTGSATLAEGELGIVLDGGTVQETDARALLGHLPKLLAGVERLPYAALHLEGAIGRLTLAGMALRTVTLDADLTGRALTLSRLDAEAGAGGQLAFSGGLVPGGTGEEPVARIALNIAGVPLDGILARLTPLDLHAEGDLSGEVSGILTETGGLSEPTGELALVAGAGRLDGLGALPPIASEFQQDGGLVFDRLSGEISLAGARLLLRDIVAERAGATARMTALLVPRTGALRGAVEVRSASGMSLRAPLDPAAP</sequence>
<organism evidence="2 3">
    <name type="scientific">Futiania mangrovi</name>
    <dbReference type="NCBI Taxonomy" id="2959716"/>
    <lineage>
        <taxon>Bacteria</taxon>
        <taxon>Pseudomonadati</taxon>
        <taxon>Pseudomonadota</taxon>
        <taxon>Alphaproteobacteria</taxon>
        <taxon>Futianiales</taxon>
        <taxon>Futianiaceae</taxon>
        <taxon>Futiania</taxon>
    </lineage>
</organism>